<dbReference type="EMBL" id="LSBH01000001">
    <property type="protein sequence ID" value="OAQ87562.1"/>
    <property type="molecule type" value="Genomic_DNA"/>
</dbReference>
<keyword evidence="2 5" id="KW-0812">Transmembrane</keyword>
<feature type="transmembrane region" description="Helical" evidence="5">
    <location>
        <begin position="712"/>
        <end position="731"/>
    </location>
</feature>
<keyword evidence="3 5" id="KW-1133">Transmembrane helix</keyword>
<dbReference type="Gene3D" id="1.20.1250.20">
    <property type="entry name" value="MFS general substrate transporter like domains"/>
    <property type="match status" value="1"/>
</dbReference>
<dbReference type="AlphaFoldDB" id="A0A179HC76"/>
<feature type="transmembrane region" description="Helical" evidence="5">
    <location>
        <begin position="538"/>
        <end position="556"/>
    </location>
</feature>
<feature type="transmembrane region" description="Helical" evidence="5">
    <location>
        <begin position="465"/>
        <end position="491"/>
    </location>
</feature>
<gene>
    <name evidence="7" type="ORF">VFPBJ_01602</name>
</gene>
<proteinExistence type="predicted"/>
<dbReference type="InterPro" id="IPR011009">
    <property type="entry name" value="Kinase-like_dom_sf"/>
</dbReference>
<evidence type="ECO:0000256" key="3">
    <source>
        <dbReference type="ARBA" id="ARBA00022989"/>
    </source>
</evidence>
<comment type="subcellular location">
    <subcellularLocation>
        <location evidence="1">Membrane</location>
        <topology evidence="1">Multi-pass membrane protein</topology>
    </subcellularLocation>
</comment>
<name>A0A179HC76_PURLI</name>
<accession>A0A179HC76</accession>
<feature type="domain" description="Major facilitator superfamily (MFS) profile" evidence="6">
    <location>
        <begin position="298"/>
        <end position="747"/>
    </location>
</feature>
<evidence type="ECO:0000313" key="7">
    <source>
        <dbReference type="EMBL" id="OAQ87562.1"/>
    </source>
</evidence>
<dbReference type="SUPFAM" id="SSF103473">
    <property type="entry name" value="MFS general substrate transporter"/>
    <property type="match status" value="1"/>
</dbReference>
<dbReference type="GO" id="GO:0005886">
    <property type="term" value="C:plasma membrane"/>
    <property type="evidence" value="ECO:0007669"/>
    <property type="project" value="TreeGrafter"/>
</dbReference>
<feature type="transmembrane region" description="Helical" evidence="5">
    <location>
        <begin position="650"/>
        <end position="670"/>
    </location>
</feature>
<dbReference type="CDD" id="cd17323">
    <property type="entry name" value="MFS_Tpo1_MDR_like"/>
    <property type="match status" value="1"/>
</dbReference>
<evidence type="ECO:0000259" key="6">
    <source>
        <dbReference type="PROSITE" id="PS50850"/>
    </source>
</evidence>
<sequence>MTGRQYTVTEIGVEEDRVNVSIRFNGYIFSIGMSADCFVNSPVALERFRRFLRGLTASIRTDSQAQEENDYCDDVANVFRPDFERLAPPKVHTGKVTLADIAARGHFKCDYQVIDEKDVPGAVTARENDWPGGREGFDIREFRSLFPLFDPAEVEVELPGSGMDDIHNIIPQKIFVDGKAGFYKKCDRPYACREEVEKYYAIQASGLSTQQLRTSRLFGIVADRNGRMSGLLYDLIQTKAEGVQGTLDAAATPATPMPLREKWASQIRNTVTDLHDLGVAWGDVKADNVLIDADDNAVVIDLEGGSTDNIYTFTVYCGSSIYVPSTEQVIKEFGVSEAVASLGLALYVLGYGIGPLLFSPLSEIPSIGRNPIYISTFAVFIVLSVGAAVCENFAGFLVLRFLQGFFGSPCLATGAASLSDMFSVIYIPYNLAAWSGAMYCGPALGPLISGFAVPVKGWRWSMWEIVWLAGLILVLLVVFLPETSTPTLLFYKAKRLRQETGSERFVTVHALRSKSITRGELVRLALIKPFEITIKDPAIAFTNIYTSLTYGIYYSFFEVFPLVYPKMYGFNVGQTGAVFVCVLIACIIGAMWYCTWYRVFTQRRFQRLGTFDVQETFLRPGLAGVLGVPVGMFLFGWAARESVPWPVPTLGVVVFCGCSFVVGLGIFIHLPLSYPEYAASLFAANDALRSSFAAGAILFGRPLYVDLGVGKGCSLLGGLSVPLVLGFWYLYRNGATLRKKSKFTVQE</sequence>
<dbReference type="PROSITE" id="PS50850">
    <property type="entry name" value="MFS"/>
    <property type="match status" value="1"/>
</dbReference>
<feature type="transmembrane region" description="Helical" evidence="5">
    <location>
        <begin position="576"/>
        <end position="596"/>
    </location>
</feature>
<evidence type="ECO:0000256" key="2">
    <source>
        <dbReference type="ARBA" id="ARBA00022692"/>
    </source>
</evidence>
<evidence type="ECO:0000313" key="8">
    <source>
        <dbReference type="Proteomes" id="UP000078240"/>
    </source>
</evidence>
<dbReference type="GO" id="GO:0015244">
    <property type="term" value="F:fluconazole transmembrane transporter activity"/>
    <property type="evidence" value="ECO:0007669"/>
    <property type="project" value="TreeGrafter"/>
</dbReference>
<keyword evidence="4 5" id="KW-0472">Membrane</keyword>
<feature type="transmembrane region" description="Helical" evidence="5">
    <location>
        <begin position="370"/>
        <end position="389"/>
    </location>
</feature>
<protein>
    <submittedName>
        <fullName evidence="7">MFS general substrate transporter</fullName>
    </submittedName>
</protein>
<evidence type="ECO:0000256" key="4">
    <source>
        <dbReference type="ARBA" id="ARBA00023136"/>
    </source>
</evidence>
<evidence type="ECO:0000256" key="5">
    <source>
        <dbReference type="SAM" id="Phobius"/>
    </source>
</evidence>
<organism evidence="7 8">
    <name type="scientific">Purpureocillium lilacinum</name>
    <name type="common">Paecilomyces lilacinus</name>
    <dbReference type="NCBI Taxonomy" id="33203"/>
    <lineage>
        <taxon>Eukaryota</taxon>
        <taxon>Fungi</taxon>
        <taxon>Dikarya</taxon>
        <taxon>Ascomycota</taxon>
        <taxon>Pezizomycotina</taxon>
        <taxon>Sordariomycetes</taxon>
        <taxon>Hypocreomycetidae</taxon>
        <taxon>Hypocreales</taxon>
        <taxon>Ophiocordycipitaceae</taxon>
        <taxon>Purpureocillium</taxon>
    </lineage>
</organism>
<comment type="caution">
    <text evidence="7">The sequence shown here is derived from an EMBL/GenBank/DDBJ whole genome shotgun (WGS) entry which is preliminary data.</text>
</comment>
<reference evidence="7 8" key="1">
    <citation type="submission" date="2016-01" db="EMBL/GenBank/DDBJ databases">
        <title>Biosynthesis of antibiotic leucinostatins and their inhibition on Phytophthora in bio-control Purpureocillium lilacinum.</title>
        <authorList>
            <person name="Wang G."/>
            <person name="Liu Z."/>
            <person name="Lin R."/>
            <person name="Li E."/>
            <person name="Mao Z."/>
            <person name="Ling J."/>
            <person name="Yin W."/>
            <person name="Xie B."/>
        </authorList>
    </citation>
    <scope>NUCLEOTIDE SEQUENCE [LARGE SCALE GENOMIC DNA]</scope>
    <source>
        <strain evidence="7">PLBJ-1</strain>
    </source>
</reference>
<dbReference type="InterPro" id="IPR011701">
    <property type="entry name" value="MFS"/>
</dbReference>
<dbReference type="Proteomes" id="UP000078240">
    <property type="component" value="Unassembled WGS sequence"/>
</dbReference>
<dbReference type="PANTHER" id="PTHR23502:SF23">
    <property type="entry name" value="FLUCONAZOLE RESISTANCE PROTEIN 1"/>
    <property type="match status" value="1"/>
</dbReference>
<dbReference type="SUPFAM" id="SSF56112">
    <property type="entry name" value="Protein kinase-like (PK-like)"/>
    <property type="match status" value="1"/>
</dbReference>
<dbReference type="InterPro" id="IPR020846">
    <property type="entry name" value="MFS_dom"/>
</dbReference>
<dbReference type="Pfam" id="PF07690">
    <property type="entry name" value="MFS_1"/>
    <property type="match status" value="1"/>
</dbReference>
<feature type="transmembrane region" description="Helical" evidence="5">
    <location>
        <begin position="401"/>
        <end position="419"/>
    </location>
</feature>
<dbReference type="InterPro" id="IPR036259">
    <property type="entry name" value="MFS_trans_sf"/>
</dbReference>
<feature type="transmembrane region" description="Helical" evidence="5">
    <location>
        <begin position="338"/>
        <end position="358"/>
    </location>
</feature>
<dbReference type="GO" id="GO:1990961">
    <property type="term" value="P:xenobiotic detoxification by transmembrane export across the plasma membrane"/>
    <property type="evidence" value="ECO:0007669"/>
    <property type="project" value="TreeGrafter"/>
</dbReference>
<feature type="transmembrane region" description="Helical" evidence="5">
    <location>
        <begin position="617"/>
        <end position="638"/>
    </location>
</feature>
<evidence type="ECO:0000256" key="1">
    <source>
        <dbReference type="ARBA" id="ARBA00004141"/>
    </source>
</evidence>
<feature type="transmembrane region" description="Helical" evidence="5">
    <location>
        <begin position="431"/>
        <end position="453"/>
    </location>
</feature>
<feature type="transmembrane region" description="Helical" evidence="5">
    <location>
        <begin position="677"/>
        <end position="700"/>
    </location>
</feature>
<dbReference type="PANTHER" id="PTHR23502">
    <property type="entry name" value="MAJOR FACILITATOR SUPERFAMILY"/>
    <property type="match status" value="1"/>
</dbReference>